<feature type="domain" description="Beta-lactamase-related" evidence="2">
    <location>
        <begin position="122"/>
        <end position="405"/>
    </location>
</feature>
<dbReference type="Gene3D" id="3.40.710.10">
    <property type="entry name" value="DD-peptidase/beta-lactamase superfamily"/>
    <property type="match status" value="1"/>
</dbReference>
<name>A0A9D9N2S5_9SPIR</name>
<keyword evidence="1" id="KW-0732">Signal</keyword>
<proteinExistence type="predicted"/>
<evidence type="ECO:0000256" key="1">
    <source>
        <dbReference type="SAM" id="SignalP"/>
    </source>
</evidence>
<accession>A0A9D9N2S5</accession>
<evidence type="ECO:0000313" key="4">
    <source>
        <dbReference type="Proteomes" id="UP000823638"/>
    </source>
</evidence>
<dbReference type="EMBL" id="JADIMM010000085">
    <property type="protein sequence ID" value="MBO8458060.1"/>
    <property type="molecule type" value="Genomic_DNA"/>
</dbReference>
<keyword evidence="3" id="KW-0378">Hydrolase</keyword>
<feature type="signal peptide" evidence="1">
    <location>
        <begin position="1"/>
        <end position="19"/>
    </location>
</feature>
<dbReference type="InterPro" id="IPR012338">
    <property type="entry name" value="Beta-lactam/transpept-like"/>
</dbReference>
<dbReference type="PANTHER" id="PTHR43283:SF7">
    <property type="entry name" value="BETA-LACTAMASE-RELATED DOMAIN-CONTAINING PROTEIN"/>
    <property type="match status" value="1"/>
</dbReference>
<dbReference type="PANTHER" id="PTHR43283">
    <property type="entry name" value="BETA-LACTAMASE-RELATED"/>
    <property type="match status" value="1"/>
</dbReference>
<dbReference type="AlphaFoldDB" id="A0A9D9N2S5"/>
<organism evidence="3 4">
    <name type="scientific">Candidatus Gallitreponema excrementavium</name>
    <dbReference type="NCBI Taxonomy" id="2840840"/>
    <lineage>
        <taxon>Bacteria</taxon>
        <taxon>Pseudomonadati</taxon>
        <taxon>Spirochaetota</taxon>
        <taxon>Spirochaetia</taxon>
        <taxon>Spirochaetales</taxon>
        <taxon>Candidatus Gallitreponema</taxon>
    </lineage>
</organism>
<dbReference type="Pfam" id="PF00144">
    <property type="entry name" value="Beta-lactamase"/>
    <property type="match status" value="1"/>
</dbReference>
<dbReference type="InterPro" id="IPR050789">
    <property type="entry name" value="Diverse_Enzym_Activities"/>
</dbReference>
<comment type="caution">
    <text evidence="3">The sequence shown here is derived from an EMBL/GenBank/DDBJ whole genome shotgun (WGS) entry which is preliminary data.</text>
</comment>
<evidence type="ECO:0000259" key="2">
    <source>
        <dbReference type="Pfam" id="PF00144"/>
    </source>
</evidence>
<reference evidence="3" key="2">
    <citation type="journal article" date="2021" name="PeerJ">
        <title>Extensive microbial diversity within the chicken gut microbiome revealed by metagenomics and culture.</title>
        <authorList>
            <person name="Gilroy R."/>
            <person name="Ravi A."/>
            <person name="Getino M."/>
            <person name="Pursley I."/>
            <person name="Horton D.L."/>
            <person name="Alikhan N.F."/>
            <person name="Baker D."/>
            <person name="Gharbi K."/>
            <person name="Hall N."/>
            <person name="Watson M."/>
            <person name="Adriaenssens E.M."/>
            <person name="Foster-Nyarko E."/>
            <person name="Jarju S."/>
            <person name="Secka A."/>
            <person name="Antonio M."/>
            <person name="Oren A."/>
            <person name="Chaudhuri R.R."/>
            <person name="La Ragione R."/>
            <person name="Hildebrand F."/>
            <person name="Pallen M.J."/>
        </authorList>
    </citation>
    <scope>NUCLEOTIDE SEQUENCE</scope>
    <source>
        <strain evidence="3">10532</strain>
    </source>
</reference>
<dbReference type="GO" id="GO:0016787">
    <property type="term" value="F:hydrolase activity"/>
    <property type="evidence" value="ECO:0007669"/>
    <property type="project" value="UniProtKB-KW"/>
</dbReference>
<dbReference type="InterPro" id="IPR001466">
    <property type="entry name" value="Beta-lactam-related"/>
</dbReference>
<reference evidence="3" key="1">
    <citation type="submission" date="2020-10" db="EMBL/GenBank/DDBJ databases">
        <authorList>
            <person name="Gilroy R."/>
        </authorList>
    </citation>
    <scope>NUCLEOTIDE SEQUENCE</scope>
    <source>
        <strain evidence="3">10532</strain>
    </source>
</reference>
<dbReference type="Proteomes" id="UP000823638">
    <property type="component" value="Unassembled WGS sequence"/>
</dbReference>
<protein>
    <submittedName>
        <fullName evidence="3">Serine hydrolase</fullName>
    </submittedName>
</protein>
<gene>
    <name evidence="3" type="ORF">IAA81_07515</name>
</gene>
<dbReference type="SUPFAM" id="SSF56601">
    <property type="entry name" value="beta-lactamase/transpeptidase-like"/>
    <property type="match status" value="1"/>
</dbReference>
<feature type="chain" id="PRO_5038538703" evidence="1">
    <location>
        <begin position="20"/>
        <end position="432"/>
    </location>
</feature>
<evidence type="ECO:0000313" key="3">
    <source>
        <dbReference type="EMBL" id="MBO8458060.1"/>
    </source>
</evidence>
<sequence length="432" mass="48000">MNKILALITVGFCMTGLIAQNVLDAKDSDPDKMGWMKGFPPEKDKIISAADGSFFTFPALRYSVNHMREFNPTREVRAAKEKYFTFKTKIDDGIDSVTFIPTGETEPMTIAQSLDKNYVDGIIVVHKGKIVYEKYPAGLKQDGIHAAMSVSKSFTGTLGSILIAEGVIDENKLVSDYVPELAKSGFGDATVRQVMDMTTAIKYSEDYNDPNAEVWSFTAAGNPFRPADYQGPKDYYEYLQTVQKLPGHEHGQAFAYRTVNTDVMGWIISRVTGKSITELISELIWVPMGAKYDGYYQVDPAGIAFAGGGFNLNLRDMAVFGEMLRNNGKVGRKQVIPAAAVEDITRGGDLGVFERGDHPELKGWSYRNMWWITNNENKAYCARGVHGQVIYIDPTAEMVIVRFSSNPMAANKYNDPYSLPAYQAIADYLMAK</sequence>